<organism evidence="5 6">
    <name type="scientific">Candidatus Hamiltonella defensa</name>
    <name type="common">Bemisia tabaci</name>
    <dbReference type="NCBI Taxonomy" id="672795"/>
    <lineage>
        <taxon>Bacteria</taxon>
        <taxon>Pseudomonadati</taxon>
        <taxon>Pseudomonadota</taxon>
        <taxon>Gammaproteobacteria</taxon>
        <taxon>Enterobacterales</taxon>
        <taxon>Enterobacteriaceae</taxon>
        <taxon>aphid secondary symbionts</taxon>
        <taxon>Candidatus Williamhamiltonella</taxon>
    </lineage>
</organism>
<name>A0A249DZ75_9ENTR</name>
<evidence type="ECO:0000259" key="4">
    <source>
        <dbReference type="Pfam" id="PF03543"/>
    </source>
</evidence>
<keyword evidence="1" id="KW-0645">Protease</keyword>
<protein>
    <recommendedName>
        <fullName evidence="4">Peptidase C58 YopT-type domain-containing protein</fullName>
    </recommendedName>
</protein>
<dbReference type="AlphaFoldDB" id="A0A249DZ75"/>
<dbReference type="RefSeq" id="WP_095591394.1">
    <property type="nucleotide sequence ID" value="NZ_CP016303.1"/>
</dbReference>
<evidence type="ECO:0000256" key="2">
    <source>
        <dbReference type="ARBA" id="ARBA00022801"/>
    </source>
</evidence>
<dbReference type="GO" id="GO:0006508">
    <property type="term" value="P:proteolysis"/>
    <property type="evidence" value="ECO:0007669"/>
    <property type="project" value="UniProtKB-KW"/>
</dbReference>
<sequence length="807" mass="93850">MPQKYSTTLVSPSHFFTFNQYDYFGIKTRDRIDLIKQLSPYYENRGLCLALSIRYLIEERHHPMSGGKNYLFWLKNLVNSETDADLTIKDVEDIDAVQKKILHHYRRQHLSTELEKLVALNSSQEMEIAARKLKRELKSPADSPSPQEKNLRHYTQDLFIQARKEYADSVESSGLTFDIQQTHLITHLSSRIKISYVNFLHQLKALNENKYYLLCIGQHAMAVSFIQKDNQCYWTFFDPNLGAFSFEDYEQWHHFMSHTLFYSVIPGTGKRRYDFSDVSNIKNATIVYTPFVSRNNDIDKTPWRKIFDYQEDYLILSLFNLYQQNKKFRLSEGIEAQVTGYTQDRKRKKIHQIELRIFYQNTAKTLSLPFHSWNEIRHLIHRRIDSRGQLILNDDLIQGPCTDVQLLSDLTPADTLSGRVRQAITLISKIAEGRLAYDFIEQDGGMHRLLKGFFQNDQQGLDKYALMSVIFNMKEHQQWMSQAKQLLMMESLHGKLTQVTDQQALEICSQATLLKNRHPLDLMALLFKDNLPDFSLRAIAQTVYVFNGYQDSHRDTHALGLLWMHSQMKAQGEADFFANAISTHTFLNHQQSDIPLNQEDAHRLSAFNEKFASLRQNIETNDPHFFQTNDALTVELPQKKGFYWILSDKHLLGLAIQEEKLTLYDPNFGEIIQHKKTSAHQLTRFLKAYLDCKVDGQHTRGALYGFTEFEGHYRFSIKEAHPDRLTPSTKTALEDFNTLMAGYTAEKKWIENLPAMTIEGLSFAPALIDKMGGMKNSRTLSSRDFKQAAFSFSELQFHAEKLTAYFS</sequence>
<proteinExistence type="predicted"/>
<reference evidence="6" key="1">
    <citation type="submission" date="2016-06" db="EMBL/GenBank/DDBJ databases">
        <authorList>
            <person name="Chen W."/>
            <person name="Hasegawa D.K."/>
        </authorList>
    </citation>
    <scope>NUCLEOTIDE SEQUENCE [LARGE SCALE GENOMIC DNA]</scope>
    <source>
        <strain evidence="6">MEAM1</strain>
    </source>
</reference>
<evidence type="ECO:0000256" key="3">
    <source>
        <dbReference type="ARBA" id="ARBA00022807"/>
    </source>
</evidence>
<keyword evidence="3" id="KW-0788">Thiol protease</keyword>
<keyword evidence="2" id="KW-0378">Hydrolase</keyword>
<dbReference type="InterPro" id="IPR006473">
    <property type="entry name" value="Peptidase_C58_Yopt"/>
</dbReference>
<evidence type="ECO:0000313" key="5">
    <source>
        <dbReference type="EMBL" id="ASX26838.1"/>
    </source>
</evidence>
<gene>
    <name evidence="5" type="ORF">BA171_07490</name>
</gene>
<dbReference type="Proteomes" id="UP000216438">
    <property type="component" value="Chromosome"/>
</dbReference>
<dbReference type="GO" id="GO:0004197">
    <property type="term" value="F:cysteine-type endopeptidase activity"/>
    <property type="evidence" value="ECO:0007669"/>
    <property type="project" value="InterPro"/>
</dbReference>
<reference evidence="5 6" key="2">
    <citation type="submission" date="2017-09" db="EMBL/GenBank/DDBJ databases">
        <title>The genome of whitefly Bemisia tabaci, a global crop pest, provides novel insights into virus transmission, host adaptation and insecticide resistance.</title>
        <authorList>
            <person name="Kaur N."/>
            <person name="Kliot A."/>
            <person name="Pinheiro P.V."/>
            <person name="Luan J."/>
            <person name="Zheng Y."/>
            <person name="Liu W."/>
            <person name="Sun H."/>
            <person name="Yang X."/>
            <person name="Xu Y."/>
            <person name="Luo Y."/>
            <person name="Kruse A."/>
            <person name="Fisher T.W."/>
            <person name="Nelson D.R."/>
            <person name="Elimelech M."/>
            <person name="MacCoss M."/>
            <person name="Johnson R."/>
            <person name="Cohen E."/>
            <person name="Hunter W.B."/>
            <person name="Brown J.K."/>
            <person name="Jander G."/>
            <person name="Cilia M."/>
            <person name="Douglas A.E."/>
            <person name="Ghanim M."/>
            <person name="Simmons A.M."/>
            <person name="Wintermantel W.M."/>
            <person name="Ling K.-S."/>
            <person name="Fei Z."/>
        </authorList>
    </citation>
    <scope>NUCLEOTIDE SEQUENCE [LARGE SCALE GENOMIC DNA]</scope>
    <source>
        <strain evidence="5 6">MEAM1</strain>
    </source>
</reference>
<feature type="domain" description="Peptidase C58 YopT-type" evidence="4">
    <location>
        <begin position="201"/>
        <end position="264"/>
    </location>
</feature>
<evidence type="ECO:0000256" key="1">
    <source>
        <dbReference type="ARBA" id="ARBA00022670"/>
    </source>
</evidence>
<dbReference type="CDD" id="cd20494">
    <property type="entry name" value="C58_RtxA"/>
    <property type="match status" value="1"/>
</dbReference>
<dbReference type="EMBL" id="CP016303">
    <property type="protein sequence ID" value="ASX26838.1"/>
    <property type="molecule type" value="Genomic_DNA"/>
</dbReference>
<accession>A0A249DZ75</accession>
<dbReference type="Pfam" id="PF03543">
    <property type="entry name" value="Peptidase_C58"/>
    <property type="match status" value="1"/>
</dbReference>
<evidence type="ECO:0000313" key="6">
    <source>
        <dbReference type="Proteomes" id="UP000216438"/>
    </source>
</evidence>